<keyword evidence="10" id="KW-1185">Reference proteome</keyword>
<feature type="domain" description="C2H2-type" evidence="8">
    <location>
        <begin position="163"/>
        <end position="192"/>
    </location>
</feature>
<dbReference type="Pfam" id="PF13465">
    <property type="entry name" value="zf-H2C2_2"/>
    <property type="match status" value="1"/>
</dbReference>
<proteinExistence type="predicted"/>
<feature type="domain" description="C2H2-type" evidence="8">
    <location>
        <begin position="193"/>
        <end position="222"/>
    </location>
</feature>
<dbReference type="Gene3D" id="3.30.160.60">
    <property type="entry name" value="Classic Zinc Finger"/>
    <property type="match status" value="3"/>
</dbReference>
<dbReference type="FunFam" id="3.30.160.60:FF:000100">
    <property type="entry name" value="Zinc finger 45-like"/>
    <property type="match status" value="1"/>
</dbReference>
<dbReference type="FunFam" id="3.30.160.60:FF:000018">
    <property type="entry name" value="Krueppel-like factor 15"/>
    <property type="match status" value="1"/>
</dbReference>
<dbReference type="PANTHER" id="PTHR23235:SF144">
    <property type="entry name" value="C2H2-TYPE DOMAIN-CONTAINING PROTEIN"/>
    <property type="match status" value="1"/>
</dbReference>
<name>A0A9W9Z1Q1_9CNID</name>
<dbReference type="GO" id="GO:0008270">
    <property type="term" value="F:zinc ion binding"/>
    <property type="evidence" value="ECO:0007669"/>
    <property type="project" value="UniProtKB-KW"/>
</dbReference>
<accession>A0A9W9Z1Q1</accession>
<keyword evidence="6" id="KW-0539">Nucleus</keyword>
<evidence type="ECO:0000256" key="4">
    <source>
        <dbReference type="ARBA" id="ARBA00022771"/>
    </source>
</evidence>
<evidence type="ECO:0000313" key="9">
    <source>
        <dbReference type="EMBL" id="KAJ7372739.1"/>
    </source>
</evidence>
<evidence type="ECO:0000313" key="10">
    <source>
        <dbReference type="Proteomes" id="UP001163046"/>
    </source>
</evidence>
<dbReference type="PROSITE" id="PS00028">
    <property type="entry name" value="ZINC_FINGER_C2H2_1"/>
    <property type="match status" value="3"/>
</dbReference>
<comment type="caution">
    <text evidence="9">The sequence shown here is derived from an EMBL/GenBank/DDBJ whole genome shotgun (WGS) entry which is preliminary data.</text>
</comment>
<dbReference type="AlphaFoldDB" id="A0A9W9Z1Q1"/>
<evidence type="ECO:0000259" key="8">
    <source>
        <dbReference type="PROSITE" id="PS50157"/>
    </source>
</evidence>
<dbReference type="SMART" id="SM00355">
    <property type="entry name" value="ZnF_C2H2"/>
    <property type="match status" value="3"/>
</dbReference>
<reference evidence="9" key="1">
    <citation type="submission" date="2023-01" db="EMBL/GenBank/DDBJ databases">
        <title>Genome assembly of the deep-sea coral Lophelia pertusa.</title>
        <authorList>
            <person name="Herrera S."/>
            <person name="Cordes E."/>
        </authorList>
    </citation>
    <scope>NUCLEOTIDE SEQUENCE</scope>
    <source>
        <strain evidence="9">USNM1676648</strain>
        <tissue evidence="9">Polyp</tissue>
    </source>
</reference>
<dbReference type="GO" id="GO:0005634">
    <property type="term" value="C:nucleus"/>
    <property type="evidence" value="ECO:0007669"/>
    <property type="project" value="UniProtKB-SubCell"/>
</dbReference>
<protein>
    <submittedName>
        <fullName evidence="9">Krueppel-like factor 5</fullName>
    </submittedName>
</protein>
<dbReference type="OrthoDB" id="4748970at2759"/>
<dbReference type="FunFam" id="3.30.160.60:FF:000072">
    <property type="entry name" value="zinc finger protein 143 isoform X1"/>
    <property type="match status" value="1"/>
</dbReference>
<evidence type="ECO:0000256" key="5">
    <source>
        <dbReference type="ARBA" id="ARBA00022833"/>
    </source>
</evidence>
<dbReference type="EMBL" id="MU826835">
    <property type="protein sequence ID" value="KAJ7372739.1"/>
    <property type="molecule type" value="Genomic_DNA"/>
</dbReference>
<evidence type="ECO:0000256" key="1">
    <source>
        <dbReference type="ARBA" id="ARBA00004123"/>
    </source>
</evidence>
<gene>
    <name evidence="9" type="primary">KLF5_1</name>
    <name evidence="9" type="ORF">OS493_018014</name>
</gene>
<evidence type="ECO:0000256" key="7">
    <source>
        <dbReference type="PROSITE-ProRule" id="PRU00042"/>
    </source>
</evidence>
<dbReference type="PANTHER" id="PTHR23235">
    <property type="entry name" value="KRUEPPEL-LIKE TRANSCRIPTION FACTOR"/>
    <property type="match status" value="1"/>
</dbReference>
<dbReference type="Proteomes" id="UP001163046">
    <property type="component" value="Unassembled WGS sequence"/>
</dbReference>
<dbReference type="SUPFAM" id="SSF57667">
    <property type="entry name" value="beta-beta-alpha zinc fingers"/>
    <property type="match status" value="2"/>
</dbReference>
<dbReference type="InterPro" id="IPR013087">
    <property type="entry name" value="Znf_C2H2_type"/>
</dbReference>
<evidence type="ECO:0000256" key="6">
    <source>
        <dbReference type="ARBA" id="ARBA00023242"/>
    </source>
</evidence>
<dbReference type="InterPro" id="IPR036236">
    <property type="entry name" value="Znf_C2H2_sf"/>
</dbReference>
<dbReference type="PROSITE" id="PS50157">
    <property type="entry name" value="ZINC_FINGER_C2H2_2"/>
    <property type="match status" value="3"/>
</dbReference>
<keyword evidence="2" id="KW-0479">Metal-binding</keyword>
<keyword evidence="4 7" id="KW-0863">Zinc-finger</keyword>
<evidence type="ECO:0000256" key="2">
    <source>
        <dbReference type="ARBA" id="ARBA00022723"/>
    </source>
</evidence>
<organism evidence="9 10">
    <name type="scientific">Desmophyllum pertusum</name>
    <dbReference type="NCBI Taxonomy" id="174260"/>
    <lineage>
        <taxon>Eukaryota</taxon>
        <taxon>Metazoa</taxon>
        <taxon>Cnidaria</taxon>
        <taxon>Anthozoa</taxon>
        <taxon>Hexacorallia</taxon>
        <taxon>Scleractinia</taxon>
        <taxon>Caryophylliina</taxon>
        <taxon>Caryophylliidae</taxon>
        <taxon>Desmophyllum</taxon>
    </lineage>
</organism>
<evidence type="ECO:0000256" key="3">
    <source>
        <dbReference type="ARBA" id="ARBA00022737"/>
    </source>
</evidence>
<sequence length="249" mass="28201">MRVPMAYANYDDLVRVTESLTYPNSYQAEGNPLTAGIYSLLIPNSEDELQQTLNEMDSYLCSSSPEIPLESPPNVNLPQSKFEEGAKRDCRYTEPLANVCGNAVQAALAPPRNLKLEWPQVTLQTTTTTTTTSSGPTTAFSFTTQQAFPPCSDRELDPLSHAFHCDFPGCKKRYTKSSHLGTHKRIHTGEKPFLCPWEDCGWCFRRSDELKRHYRRHTGEKPYVCPLCGRSFSRSDHRSSHIKKIHPLM</sequence>
<keyword evidence="3" id="KW-0677">Repeat</keyword>
<feature type="domain" description="C2H2-type" evidence="8">
    <location>
        <begin position="223"/>
        <end position="246"/>
    </location>
</feature>
<comment type="subcellular location">
    <subcellularLocation>
        <location evidence="1">Nucleus</location>
    </subcellularLocation>
</comment>
<keyword evidence="5" id="KW-0862">Zinc</keyword>